<reference evidence="1" key="1">
    <citation type="submission" date="2021-01" db="EMBL/GenBank/DDBJ databases">
        <title>Complete genome sequence of Clostridiales bacterium R-7.</title>
        <authorList>
            <person name="Mahoney-Kurpe S.C."/>
            <person name="Palevich N."/>
            <person name="Koike S."/>
            <person name="Moon C.D."/>
            <person name="Attwood G.T."/>
        </authorList>
    </citation>
    <scope>NUCLEOTIDE SEQUENCE</scope>
    <source>
        <strain evidence="1">R-7</strain>
    </source>
</reference>
<accession>A0AC61NL25</accession>
<protein>
    <submittedName>
        <fullName evidence="1">Acyl-CoA thioesterase</fullName>
    </submittedName>
</protein>
<proteinExistence type="predicted"/>
<sequence>MAPYSHRVQYYETDMMGVVHHANYIHWMEEARIQWMDQLGFPYAAMEEKGIVSPVKAISCEYKTPCTFGDTVSVNISVESFNGVVMTIRYVMRKNPDDIVCEARSEHVFLTREGRFVRLKREMPDFCEAIESSMNTATGKEQES</sequence>
<organism evidence="1 2">
    <name type="scientific">Aristaeella hokkaidonensis</name>
    <dbReference type="NCBI Taxonomy" id="3046382"/>
    <lineage>
        <taxon>Bacteria</taxon>
        <taxon>Bacillati</taxon>
        <taxon>Bacillota</taxon>
        <taxon>Clostridia</taxon>
        <taxon>Eubacteriales</taxon>
        <taxon>Aristaeellaceae</taxon>
        <taxon>Aristaeella</taxon>
    </lineage>
</organism>
<gene>
    <name evidence="1" type="ORF">JYE49_14535</name>
</gene>
<evidence type="ECO:0000313" key="2">
    <source>
        <dbReference type="Proteomes" id="UP000682782"/>
    </source>
</evidence>
<dbReference type="EMBL" id="CP068393">
    <property type="protein sequence ID" value="QUC67028.1"/>
    <property type="molecule type" value="Genomic_DNA"/>
</dbReference>
<keyword evidence="2" id="KW-1185">Reference proteome</keyword>
<evidence type="ECO:0000313" key="1">
    <source>
        <dbReference type="EMBL" id="QUC67028.1"/>
    </source>
</evidence>
<dbReference type="Proteomes" id="UP000682782">
    <property type="component" value="Chromosome"/>
</dbReference>
<name>A0AC61NL25_9FIRM</name>